<evidence type="ECO:0008006" key="4">
    <source>
        <dbReference type="Google" id="ProtNLM"/>
    </source>
</evidence>
<evidence type="ECO:0000313" key="2">
    <source>
        <dbReference type="EMBL" id="SHJ76751.1"/>
    </source>
</evidence>
<dbReference type="PROSITE" id="PS51257">
    <property type="entry name" value="PROKAR_LIPOPROTEIN"/>
    <property type="match status" value="1"/>
</dbReference>
<feature type="signal peptide" evidence="1">
    <location>
        <begin position="1"/>
        <end position="18"/>
    </location>
</feature>
<dbReference type="Proteomes" id="UP000184001">
    <property type="component" value="Unassembled WGS sequence"/>
</dbReference>
<accession>A0A8G2FJB5</accession>
<name>A0A8G2FJB5_9BACT</name>
<evidence type="ECO:0000313" key="3">
    <source>
        <dbReference type="Proteomes" id="UP000184001"/>
    </source>
</evidence>
<evidence type="ECO:0000256" key="1">
    <source>
        <dbReference type="SAM" id="SignalP"/>
    </source>
</evidence>
<organism evidence="2 3">
    <name type="scientific">Halodesulfovibrio aestuarii</name>
    <dbReference type="NCBI Taxonomy" id="126333"/>
    <lineage>
        <taxon>Bacteria</taxon>
        <taxon>Pseudomonadati</taxon>
        <taxon>Thermodesulfobacteriota</taxon>
        <taxon>Desulfovibrionia</taxon>
        <taxon>Desulfovibrionales</taxon>
        <taxon>Desulfovibrionaceae</taxon>
        <taxon>Halodesulfovibrio</taxon>
    </lineage>
</organism>
<proteinExistence type="predicted"/>
<sequence length="197" mass="22523">MKRTIMLLFGTFFLLAIAGCAKQYPPAWTYNYKFDVTRSGNEFFMNFDGKKYTLLRVNDEYTYTGTQDGAFVFTKDDRVVVVFGRFGTFKEKLSLNDLAKTDPTAHLISVVPYGVNGEYRTAVKNKDYGELVEVAYVHHDLTESGWFNMFFAYGEKLDGKHAFSKWPDSVPDKEEFLTAVKKRAENAVLILPKGEPQ</sequence>
<reference evidence="2 3" key="1">
    <citation type="submission" date="2016-11" db="EMBL/GenBank/DDBJ databases">
        <authorList>
            <person name="Varghese N."/>
            <person name="Submissions S."/>
        </authorList>
    </citation>
    <scope>NUCLEOTIDE SEQUENCE [LARGE SCALE GENOMIC DNA]</scope>
    <source>
        <strain evidence="2 3">DSM 17919</strain>
    </source>
</reference>
<dbReference type="AlphaFoldDB" id="A0A8G2FJB5"/>
<gene>
    <name evidence="2" type="ORF">SAMN05660830_03175</name>
</gene>
<dbReference type="RefSeq" id="WP_019999131.1">
    <property type="nucleotide sequence ID" value="NZ_CP192219.1"/>
</dbReference>
<feature type="chain" id="PRO_5034651409" description="Lipoprotein" evidence="1">
    <location>
        <begin position="19"/>
        <end position="197"/>
    </location>
</feature>
<protein>
    <recommendedName>
        <fullName evidence="4">Lipoprotein</fullName>
    </recommendedName>
</protein>
<keyword evidence="1" id="KW-0732">Signal</keyword>
<dbReference type="EMBL" id="FQZR01000017">
    <property type="protein sequence ID" value="SHJ76751.1"/>
    <property type="molecule type" value="Genomic_DNA"/>
</dbReference>
<comment type="caution">
    <text evidence="2">The sequence shown here is derived from an EMBL/GenBank/DDBJ whole genome shotgun (WGS) entry which is preliminary data.</text>
</comment>